<evidence type="ECO:0000256" key="12">
    <source>
        <dbReference type="PIRSR" id="PIRSR602401-1"/>
    </source>
</evidence>
<name>A0ABD2ZDC2_9GENT</name>
<sequence>MFPTILCLVALVLVGISQWIYRWRNPRCNGVLPPGSMGFPIIGESMQFFSSQPLDGVPSFIQKRVERYGSLFRTSVVGQPMVVSTDAEINHYIFQQEGKLFQCWYTESARQITGKQGIMVQSGVMHKYLRNLALSLIGPEKLKDGRLLHEMNEITRNHLHMWNGCGGEVEVKEAIATMVFQLAAKVLLCCTGEMALKLRRDYKDFFNGLISFPFNIPGTTFHSALKGRRNALKVIKDTFNKRRSTKKSHDQEADFLDCLLEELDKKETPLTEDIALDLVFLLLFAAFETSSSAITLALKFLNHHPEALKELREEHERILSNRQNQEMGLTWREYKSMTFTHMVINETVRLGNIVPGIFRKVMQDVKIKGYTIPAGWTLMVCPPFIHLDSDKYEDPFEFNPWRWKGQDLHTGSKKFMAFGGGSRLCAGADFAKLQMAIFLHHLVTNYRWKVVKEGNIIRQPGLKFEKGFHIRIWDNGMDEATDIIA</sequence>
<keyword evidence="4 12" id="KW-0349">Heme</keyword>
<dbReference type="PROSITE" id="PS00086">
    <property type="entry name" value="CYTOCHROME_P450"/>
    <property type="match status" value="1"/>
</dbReference>
<evidence type="ECO:0000256" key="8">
    <source>
        <dbReference type="ARBA" id="ARBA00023002"/>
    </source>
</evidence>
<dbReference type="PANTHER" id="PTHR24286">
    <property type="entry name" value="CYTOCHROME P450 26"/>
    <property type="match status" value="1"/>
</dbReference>
<gene>
    <name evidence="15" type="ORF">ACH5RR_024001</name>
</gene>
<evidence type="ECO:0000256" key="3">
    <source>
        <dbReference type="ARBA" id="ARBA00010617"/>
    </source>
</evidence>
<dbReference type="PRINTS" id="PR00463">
    <property type="entry name" value="EP450I"/>
</dbReference>
<evidence type="ECO:0000313" key="16">
    <source>
        <dbReference type="Proteomes" id="UP001630127"/>
    </source>
</evidence>
<organism evidence="15 16">
    <name type="scientific">Cinchona calisaya</name>
    <dbReference type="NCBI Taxonomy" id="153742"/>
    <lineage>
        <taxon>Eukaryota</taxon>
        <taxon>Viridiplantae</taxon>
        <taxon>Streptophyta</taxon>
        <taxon>Embryophyta</taxon>
        <taxon>Tracheophyta</taxon>
        <taxon>Spermatophyta</taxon>
        <taxon>Magnoliopsida</taxon>
        <taxon>eudicotyledons</taxon>
        <taxon>Gunneridae</taxon>
        <taxon>Pentapetalae</taxon>
        <taxon>asterids</taxon>
        <taxon>lamiids</taxon>
        <taxon>Gentianales</taxon>
        <taxon>Rubiaceae</taxon>
        <taxon>Cinchonoideae</taxon>
        <taxon>Cinchoneae</taxon>
        <taxon>Cinchona</taxon>
    </lineage>
</organism>
<dbReference type="AlphaFoldDB" id="A0ABD2ZDC2"/>
<keyword evidence="10 13" id="KW-0503">Monooxygenase</keyword>
<evidence type="ECO:0000256" key="2">
    <source>
        <dbReference type="ARBA" id="ARBA00004167"/>
    </source>
</evidence>
<evidence type="ECO:0000256" key="1">
    <source>
        <dbReference type="ARBA" id="ARBA00001971"/>
    </source>
</evidence>
<keyword evidence="11" id="KW-0472">Membrane</keyword>
<evidence type="ECO:0000256" key="9">
    <source>
        <dbReference type="ARBA" id="ARBA00023004"/>
    </source>
</evidence>
<protein>
    <recommendedName>
        <fullName evidence="17">Cytochrome P450 87A3</fullName>
    </recommendedName>
</protein>
<evidence type="ECO:0000256" key="13">
    <source>
        <dbReference type="RuleBase" id="RU000461"/>
    </source>
</evidence>
<feature type="binding site" description="axial binding residue" evidence="12">
    <location>
        <position position="425"/>
    </location>
    <ligand>
        <name>heme</name>
        <dbReference type="ChEBI" id="CHEBI:30413"/>
    </ligand>
    <ligandPart>
        <name>Fe</name>
        <dbReference type="ChEBI" id="CHEBI:18248"/>
    </ligandPart>
</feature>
<feature type="chain" id="PRO_5044744133" description="Cytochrome P450 87A3" evidence="14">
    <location>
        <begin position="18"/>
        <end position="485"/>
    </location>
</feature>
<keyword evidence="7" id="KW-1133">Transmembrane helix</keyword>
<evidence type="ECO:0008006" key="17">
    <source>
        <dbReference type="Google" id="ProtNLM"/>
    </source>
</evidence>
<dbReference type="PANTHER" id="PTHR24286:SF185">
    <property type="entry name" value="CYTOCHROME P450 87A3-LIKE"/>
    <property type="match status" value="1"/>
</dbReference>
<dbReference type="SUPFAM" id="SSF48264">
    <property type="entry name" value="Cytochrome P450"/>
    <property type="match status" value="1"/>
</dbReference>
<keyword evidence="5" id="KW-0812">Transmembrane</keyword>
<dbReference type="InterPro" id="IPR001128">
    <property type="entry name" value="Cyt_P450"/>
</dbReference>
<keyword evidence="8 13" id="KW-0560">Oxidoreductase</keyword>
<keyword evidence="14" id="KW-0732">Signal</keyword>
<comment type="caution">
    <text evidence="15">The sequence shown here is derived from an EMBL/GenBank/DDBJ whole genome shotgun (WGS) entry which is preliminary data.</text>
</comment>
<evidence type="ECO:0000256" key="14">
    <source>
        <dbReference type="SAM" id="SignalP"/>
    </source>
</evidence>
<evidence type="ECO:0000256" key="11">
    <source>
        <dbReference type="ARBA" id="ARBA00023136"/>
    </source>
</evidence>
<dbReference type="PRINTS" id="PR00385">
    <property type="entry name" value="P450"/>
</dbReference>
<comment type="similarity">
    <text evidence="3 13">Belongs to the cytochrome P450 family.</text>
</comment>
<dbReference type="GO" id="GO:0004497">
    <property type="term" value="F:monooxygenase activity"/>
    <property type="evidence" value="ECO:0007669"/>
    <property type="project" value="UniProtKB-KW"/>
</dbReference>
<dbReference type="FunFam" id="1.10.630.10:FF:000020">
    <property type="entry name" value="Cytochrome P450 family protein"/>
    <property type="match status" value="1"/>
</dbReference>
<dbReference type="Gene3D" id="1.10.630.10">
    <property type="entry name" value="Cytochrome P450"/>
    <property type="match status" value="1"/>
</dbReference>
<dbReference type="InterPro" id="IPR017972">
    <property type="entry name" value="Cyt_P450_CS"/>
</dbReference>
<evidence type="ECO:0000256" key="7">
    <source>
        <dbReference type="ARBA" id="ARBA00022989"/>
    </source>
</evidence>
<proteinExistence type="inferred from homology"/>
<evidence type="ECO:0000256" key="4">
    <source>
        <dbReference type="ARBA" id="ARBA00022617"/>
    </source>
</evidence>
<dbReference type="Proteomes" id="UP001630127">
    <property type="component" value="Unassembled WGS sequence"/>
</dbReference>
<dbReference type="Pfam" id="PF00067">
    <property type="entry name" value="p450"/>
    <property type="match status" value="1"/>
</dbReference>
<dbReference type="InterPro" id="IPR002401">
    <property type="entry name" value="Cyt_P450_E_grp-I"/>
</dbReference>
<evidence type="ECO:0000256" key="10">
    <source>
        <dbReference type="ARBA" id="ARBA00023033"/>
    </source>
</evidence>
<dbReference type="EMBL" id="JBJUIK010000010">
    <property type="protein sequence ID" value="KAL3517099.1"/>
    <property type="molecule type" value="Genomic_DNA"/>
</dbReference>
<dbReference type="CDD" id="cd11043">
    <property type="entry name" value="CYP90-like"/>
    <property type="match status" value="1"/>
</dbReference>
<keyword evidence="6 12" id="KW-0479">Metal-binding</keyword>
<comment type="cofactor">
    <cofactor evidence="1 12">
        <name>heme</name>
        <dbReference type="ChEBI" id="CHEBI:30413"/>
    </cofactor>
</comment>
<feature type="signal peptide" evidence="14">
    <location>
        <begin position="1"/>
        <end position="17"/>
    </location>
</feature>
<keyword evidence="16" id="KW-1185">Reference proteome</keyword>
<evidence type="ECO:0000256" key="5">
    <source>
        <dbReference type="ARBA" id="ARBA00022692"/>
    </source>
</evidence>
<accession>A0ABD2ZDC2</accession>
<dbReference type="GO" id="GO:0046872">
    <property type="term" value="F:metal ion binding"/>
    <property type="evidence" value="ECO:0007669"/>
    <property type="project" value="UniProtKB-KW"/>
</dbReference>
<evidence type="ECO:0000256" key="6">
    <source>
        <dbReference type="ARBA" id="ARBA00022723"/>
    </source>
</evidence>
<dbReference type="GO" id="GO:0016020">
    <property type="term" value="C:membrane"/>
    <property type="evidence" value="ECO:0007669"/>
    <property type="project" value="UniProtKB-SubCell"/>
</dbReference>
<reference evidence="15 16" key="1">
    <citation type="submission" date="2024-11" db="EMBL/GenBank/DDBJ databases">
        <title>A near-complete genome assembly of Cinchona calisaya.</title>
        <authorList>
            <person name="Lian D.C."/>
            <person name="Zhao X.W."/>
            <person name="Wei L."/>
        </authorList>
    </citation>
    <scope>NUCLEOTIDE SEQUENCE [LARGE SCALE GENOMIC DNA]</scope>
    <source>
        <tissue evidence="15">Nenye</tissue>
    </source>
</reference>
<comment type="subcellular location">
    <subcellularLocation>
        <location evidence="2">Membrane</location>
        <topology evidence="2">Single-pass membrane protein</topology>
    </subcellularLocation>
</comment>
<dbReference type="InterPro" id="IPR036396">
    <property type="entry name" value="Cyt_P450_sf"/>
</dbReference>
<evidence type="ECO:0000313" key="15">
    <source>
        <dbReference type="EMBL" id="KAL3517099.1"/>
    </source>
</evidence>
<keyword evidence="9 12" id="KW-0408">Iron</keyword>